<keyword evidence="13" id="KW-1185">Reference proteome</keyword>
<name>A0AAE3AWN0_9FIRM</name>
<comment type="caution">
    <text evidence="12">The sequence shown here is derived from an EMBL/GenBank/DDBJ whole genome shotgun (WGS) entry which is preliminary data.</text>
</comment>
<evidence type="ECO:0000256" key="2">
    <source>
        <dbReference type="ARBA" id="ARBA00009047"/>
    </source>
</evidence>
<dbReference type="SUPFAM" id="SSF161098">
    <property type="entry name" value="MetI-like"/>
    <property type="match status" value="1"/>
</dbReference>
<dbReference type="GO" id="GO:1990060">
    <property type="term" value="C:maltose transport complex"/>
    <property type="evidence" value="ECO:0007669"/>
    <property type="project" value="TreeGrafter"/>
</dbReference>
<feature type="transmembrane region" description="Helical" evidence="9">
    <location>
        <begin position="106"/>
        <end position="127"/>
    </location>
</feature>
<comment type="similarity">
    <text evidence="2 10">Belongs to the binding-protein-dependent transport system permease family. MalFG subfamily.</text>
</comment>
<evidence type="ECO:0000256" key="1">
    <source>
        <dbReference type="ARBA" id="ARBA00004651"/>
    </source>
</evidence>
<evidence type="ECO:0000256" key="6">
    <source>
        <dbReference type="ARBA" id="ARBA00022692"/>
    </source>
</evidence>
<dbReference type="CDD" id="cd06261">
    <property type="entry name" value="TM_PBP2"/>
    <property type="match status" value="1"/>
</dbReference>
<evidence type="ECO:0000259" key="11">
    <source>
        <dbReference type="PROSITE" id="PS50928"/>
    </source>
</evidence>
<keyword evidence="6 9" id="KW-0812">Transmembrane</keyword>
<dbReference type="Gene3D" id="1.10.3720.10">
    <property type="entry name" value="MetI-like"/>
    <property type="match status" value="1"/>
</dbReference>
<feature type="transmembrane region" description="Helical" evidence="9">
    <location>
        <begin position="358"/>
        <end position="376"/>
    </location>
</feature>
<dbReference type="PROSITE" id="PS50928">
    <property type="entry name" value="ABC_TM1"/>
    <property type="match status" value="1"/>
</dbReference>
<dbReference type="PANTHER" id="PTHR47314">
    <property type="entry name" value="MALTOSE/MALTODEXTRIN TRANSPORT SYSTEM PERMEASE PROTEIN MALF"/>
    <property type="match status" value="1"/>
</dbReference>
<evidence type="ECO:0000256" key="5">
    <source>
        <dbReference type="ARBA" id="ARBA00022597"/>
    </source>
</evidence>
<keyword evidence="8 9" id="KW-0472">Membrane</keyword>
<protein>
    <recommendedName>
        <fullName evidence="10">Maltose/maltodextrin transport system permease protein</fullName>
    </recommendedName>
</protein>
<comment type="function">
    <text evidence="10">Part of the ABC transporter complex MalEFGK involved in maltose/maltodextrin import. Probably responsible for the translocation of the substrate across the membrane.</text>
</comment>
<dbReference type="Pfam" id="PF00528">
    <property type="entry name" value="BPD_transp_1"/>
    <property type="match status" value="1"/>
</dbReference>
<feature type="transmembrane region" description="Helical" evidence="9">
    <location>
        <begin position="161"/>
        <end position="186"/>
    </location>
</feature>
<feature type="transmembrane region" description="Helical" evidence="9">
    <location>
        <begin position="51"/>
        <end position="69"/>
    </location>
</feature>
<evidence type="ECO:0000256" key="9">
    <source>
        <dbReference type="RuleBase" id="RU363032"/>
    </source>
</evidence>
<keyword evidence="3 9" id="KW-0813">Transport</keyword>
<dbReference type="GO" id="GO:0042956">
    <property type="term" value="P:maltodextrin transmembrane transport"/>
    <property type="evidence" value="ECO:0007669"/>
    <property type="project" value="TreeGrafter"/>
</dbReference>
<keyword evidence="4 10" id="KW-1003">Cell membrane</keyword>
<keyword evidence="7 9" id="KW-1133">Transmembrane helix</keyword>
<dbReference type="GO" id="GO:0015423">
    <property type="term" value="F:ABC-type maltose transporter activity"/>
    <property type="evidence" value="ECO:0007669"/>
    <property type="project" value="TreeGrafter"/>
</dbReference>
<dbReference type="RefSeq" id="WP_021916095.1">
    <property type="nucleotide sequence ID" value="NZ_JAJEQF010000014.1"/>
</dbReference>
<evidence type="ECO:0000313" key="13">
    <source>
        <dbReference type="Proteomes" id="UP001199355"/>
    </source>
</evidence>
<dbReference type="AlphaFoldDB" id="A0AAE3AWN0"/>
<keyword evidence="5 10" id="KW-0762">Sugar transport</keyword>
<dbReference type="SUPFAM" id="SSF160964">
    <property type="entry name" value="MalF N-terminal region-like"/>
    <property type="match status" value="1"/>
</dbReference>
<evidence type="ECO:0000256" key="3">
    <source>
        <dbReference type="ARBA" id="ARBA00022448"/>
    </source>
</evidence>
<accession>A0AAE3AWN0</accession>
<reference evidence="12 13" key="1">
    <citation type="submission" date="2021-10" db="EMBL/GenBank/DDBJ databases">
        <title>Anaerobic single-cell dispensing facilitates the cultivation of human gut bacteria.</title>
        <authorList>
            <person name="Afrizal A."/>
        </authorList>
    </citation>
    <scope>NUCLEOTIDE SEQUENCE [LARGE SCALE GENOMIC DNA]</scope>
    <source>
        <strain evidence="12 13">CLA-AA-H244</strain>
    </source>
</reference>
<feature type="transmembrane region" description="Helical" evidence="9">
    <location>
        <begin position="427"/>
        <end position="449"/>
    </location>
</feature>
<feature type="domain" description="ABC transmembrane type-1" evidence="11">
    <location>
        <begin position="226"/>
        <end position="448"/>
    </location>
</feature>
<organism evidence="12 13">
    <name type="scientific">Gallintestinimicrobium propionicum</name>
    <dbReference type="NCBI Taxonomy" id="2981770"/>
    <lineage>
        <taxon>Bacteria</taxon>
        <taxon>Bacillati</taxon>
        <taxon>Bacillota</taxon>
        <taxon>Clostridia</taxon>
        <taxon>Lachnospirales</taxon>
        <taxon>Lachnospiraceae</taxon>
        <taxon>Gallintestinimicrobium</taxon>
    </lineage>
</organism>
<feature type="transmembrane region" description="Helical" evidence="9">
    <location>
        <begin position="230"/>
        <end position="252"/>
    </location>
</feature>
<feature type="transmembrane region" description="Helical" evidence="9">
    <location>
        <begin position="264"/>
        <end position="285"/>
    </location>
</feature>
<dbReference type="InterPro" id="IPR035906">
    <property type="entry name" value="MetI-like_sf"/>
</dbReference>
<evidence type="ECO:0000313" key="12">
    <source>
        <dbReference type="EMBL" id="MCC2167452.1"/>
    </source>
</evidence>
<evidence type="ECO:0000256" key="7">
    <source>
        <dbReference type="ARBA" id="ARBA00022989"/>
    </source>
</evidence>
<evidence type="ECO:0000256" key="10">
    <source>
        <dbReference type="RuleBase" id="RU367050"/>
    </source>
</evidence>
<evidence type="ECO:0000256" key="4">
    <source>
        <dbReference type="ARBA" id="ARBA00022475"/>
    </source>
</evidence>
<feature type="transmembrane region" description="Helical" evidence="9">
    <location>
        <begin position="312"/>
        <end position="337"/>
    </location>
</feature>
<dbReference type="InterPro" id="IPR000515">
    <property type="entry name" value="MetI-like"/>
</dbReference>
<evidence type="ECO:0000256" key="8">
    <source>
        <dbReference type="ARBA" id="ARBA00023136"/>
    </source>
</evidence>
<dbReference type="Proteomes" id="UP001199355">
    <property type="component" value="Unassembled WGS sequence"/>
</dbReference>
<sequence length="462" mass="52013">MAAFGKKKKASEFPDVIPVSEAIRKGDIFTKLTCLIMGAGNLARKQIIQGLLFLTGELAYILYMVFYGAKALQNFVTLGTETQKKVFNEATQVYEYATGDNSQLCLLYGVVTFFVTIGFILLWRAAIRSSYIAQKAQEAGKKPITFGQILKDLKDNRMYQLFLLFPFLGIILFTVMPLVFMILMAFTNYDRDHLPPGKLFDWVGFQNFARVLNAGGALGETFWRVLGWTIIWAIFATFLNYIFGIILAIIINRDGTKFKAFWRFIFVLTIAVPQFVSLLVVNTMIQEHGVINLLLKELFGVGPLPFLTNVTWARVTVIVINLWVGIPYTLLAVTGILKNIPAELYEAARVDGANAFVTFFKITMPYMMFVMTPNLITTFTGNINNFNVIYLLTNGAPACDTYYRGTAGKTDLLVTWLYKLTIDNKDYNLGAVIGILTFVLMATLSLITYRRTGSYKNEEGFS</sequence>
<gene>
    <name evidence="12" type="ORF">LKD45_07035</name>
</gene>
<proteinExistence type="inferred from homology"/>
<comment type="subcellular location">
    <subcellularLocation>
        <location evidence="1 9">Cell membrane</location>
        <topology evidence="1 9">Multi-pass membrane protein</topology>
    </subcellularLocation>
</comment>
<dbReference type="PANTHER" id="PTHR47314:SF1">
    <property type="entry name" value="MALTOSE_MALTODEXTRIN TRANSPORT SYSTEM PERMEASE PROTEIN MALF"/>
    <property type="match status" value="1"/>
</dbReference>
<dbReference type="EMBL" id="JAJEQF010000014">
    <property type="protein sequence ID" value="MCC2167452.1"/>
    <property type="molecule type" value="Genomic_DNA"/>
</dbReference>